<dbReference type="InterPro" id="IPR000073">
    <property type="entry name" value="AB_hydrolase_1"/>
</dbReference>
<dbReference type="GO" id="GO:0046503">
    <property type="term" value="P:glycerolipid catabolic process"/>
    <property type="evidence" value="ECO:0007669"/>
    <property type="project" value="TreeGrafter"/>
</dbReference>
<evidence type="ECO:0000313" key="2">
    <source>
        <dbReference type="EMBL" id="KKL27977.1"/>
    </source>
</evidence>
<dbReference type="PANTHER" id="PTHR43433:SF5">
    <property type="entry name" value="AB HYDROLASE-1 DOMAIN-CONTAINING PROTEIN"/>
    <property type="match status" value="1"/>
</dbReference>
<comment type="caution">
    <text evidence="2">The sequence shown here is derived from an EMBL/GenBank/DDBJ whole genome shotgun (WGS) entry which is preliminary data.</text>
</comment>
<dbReference type="SUPFAM" id="SSF53474">
    <property type="entry name" value="alpha/beta-Hydrolases"/>
    <property type="match status" value="1"/>
</dbReference>
<dbReference type="PRINTS" id="PR00111">
    <property type="entry name" value="ABHYDROLASE"/>
</dbReference>
<gene>
    <name evidence="2" type="ORF">LCGC14_2379770</name>
</gene>
<evidence type="ECO:0000259" key="1">
    <source>
        <dbReference type="Pfam" id="PF00561"/>
    </source>
</evidence>
<reference evidence="2" key="1">
    <citation type="journal article" date="2015" name="Nature">
        <title>Complex archaea that bridge the gap between prokaryotes and eukaryotes.</title>
        <authorList>
            <person name="Spang A."/>
            <person name="Saw J.H."/>
            <person name="Jorgensen S.L."/>
            <person name="Zaremba-Niedzwiedzka K."/>
            <person name="Martijn J."/>
            <person name="Lind A.E."/>
            <person name="van Eijk R."/>
            <person name="Schleper C."/>
            <person name="Guy L."/>
            <person name="Ettema T.J."/>
        </authorList>
    </citation>
    <scope>NUCLEOTIDE SEQUENCE</scope>
</reference>
<accession>A0A0F9CNF4</accession>
<protein>
    <recommendedName>
        <fullName evidence="1">AB hydrolase-1 domain-containing protein</fullName>
    </recommendedName>
</protein>
<dbReference type="Pfam" id="PF00561">
    <property type="entry name" value="Abhydrolase_1"/>
    <property type="match status" value="1"/>
</dbReference>
<organism evidence="2">
    <name type="scientific">marine sediment metagenome</name>
    <dbReference type="NCBI Taxonomy" id="412755"/>
    <lineage>
        <taxon>unclassified sequences</taxon>
        <taxon>metagenomes</taxon>
        <taxon>ecological metagenomes</taxon>
    </lineage>
</organism>
<feature type="domain" description="AB hydrolase-1" evidence="1">
    <location>
        <begin position="36"/>
        <end position="221"/>
    </location>
</feature>
<sequence length="240" mass="26276">IFDNRDVGLSSKCDEGGKPDLMGAIMAVQRGESVEAPYSLDDMADDSVGLLDILDIEQVHICGASVGGMIAQTIAYRHPSRVLSLTSIMSTTGNPDLPQMTQKAAEIFFLPVPPERDAQIENQVRVGKFIYGSGFTFNEERQRSFAARSFDRCFYPSGVERQMLAIMVQGNLKEKISTIKVPTLVIHGREDPLYPVECGIEIAETIQGSELIIIEGMGHSLPPEVFNLISDAIKRNASKA</sequence>
<dbReference type="AlphaFoldDB" id="A0A0F9CNF4"/>
<dbReference type="PANTHER" id="PTHR43433">
    <property type="entry name" value="HYDROLASE, ALPHA/BETA FOLD FAMILY PROTEIN"/>
    <property type="match status" value="1"/>
</dbReference>
<feature type="non-terminal residue" evidence="2">
    <location>
        <position position="1"/>
    </location>
</feature>
<dbReference type="GO" id="GO:0004806">
    <property type="term" value="F:triacylglycerol lipase activity"/>
    <property type="evidence" value="ECO:0007669"/>
    <property type="project" value="TreeGrafter"/>
</dbReference>
<dbReference type="Gene3D" id="3.40.50.1820">
    <property type="entry name" value="alpha/beta hydrolase"/>
    <property type="match status" value="1"/>
</dbReference>
<dbReference type="InterPro" id="IPR050471">
    <property type="entry name" value="AB_hydrolase"/>
</dbReference>
<proteinExistence type="predicted"/>
<dbReference type="InterPro" id="IPR029058">
    <property type="entry name" value="AB_hydrolase_fold"/>
</dbReference>
<name>A0A0F9CNF4_9ZZZZ</name>
<dbReference type="EMBL" id="LAZR01035264">
    <property type="protein sequence ID" value="KKL27977.1"/>
    <property type="molecule type" value="Genomic_DNA"/>
</dbReference>